<protein>
    <submittedName>
        <fullName evidence="1">Uncharacterized protein</fullName>
    </submittedName>
</protein>
<evidence type="ECO:0000313" key="1">
    <source>
        <dbReference type="EMBL" id="CAK0802389.1"/>
    </source>
</evidence>
<keyword evidence="2" id="KW-1185">Reference proteome</keyword>
<gene>
    <name evidence="1" type="ORF">PCOR1329_LOCUS9926</name>
</gene>
<dbReference type="EMBL" id="CAUYUJ010002787">
    <property type="protein sequence ID" value="CAK0802389.1"/>
    <property type="molecule type" value="Genomic_DNA"/>
</dbReference>
<dbReference type="InterPro" id="IPR013320">
    <property type="entry name" value="ConA-like_dom_sf"/>
</dbReference>
<dbReference type="Proteomes" id="UP001189429">
    <property type="component" value="Unassembled WGS sequence"/>
</dbReference>
<reference evidence="1" key="1">
    <citation type="submission" date="2023-10" db="EMBL/GenBank/DDBJ databases">
        <authorList>
            <person name="Chen Y."/>
            <person name="Shah S."/>
            <person name="Dougan E. K."/>
            <person name="Thang M."/>
            <person name="Chan C."/>
        </authorList>
    </citation>
    <scope>NUCLEOTIDE SEQUENCE [LARGE SCALE GENOMIC DNA]</scope>
</reference>
<organism evidence="1 2">
    <name type="scientific">Prorocentrum cordatum</name>
    <dbReference type="NCBI Taxonomy" id="2364126"/>
    <lineage>
        <taxon>Eukaryota</taxon>
        <taxon>Sar</taxon>
        <taxon>Alveolata</taxon>
        <taxon>Dinophyceae</taxon>
        <taxon>Prorocentrales</taxon>
        <taxon>Prorocentraceae</taxon>
        <taxon>Prorocentrum</taxon>
    </lineage>
</organism>
<name>A0ABN9Q989_9DINO</name>
<sequence length="232" mass="25230">MTSPATETSAWSCTSIGAGSFSAQYNSYISGSTIVVTNNAGSQRGRAYYTWANTGGFRISFDMYQGGGTGADGMCMKYGGYDYGEQGELIAGNGFSVCFDSYDNGNDHGVVMGWNGAIIFSETGTGYWSHQVPLFEDSTWHNVVVQVTPSGSGANVILNFDNGYYYKTAWISSFSSPVGSQQVAFTARTGGSTNWHYAKNVQVCSVATPTRRPARRILQVGRRHIRRFPRRP</sequence>
<proteinExistence type="predicted"/>
<dbReference type="SUPFAM" id="SSF49899">
    <property type="entry name" value="Concanavalin A-like lectins/glucanases"/>
    <property type="match status" value="1"/>
</dbReference>
<comment type="caution">
    <text evidence="1">The sequence shown here is derived from an EMBL/GenBank/DDBJ whole genome shotgun (WGS) entry which is preliminary data.</text>
</comment>
<accession>A0ABN9Q989</accession>
<evidence type="ECO:0000313" key="2">
    <source>
        <dbReference type="Proteomes" id="UP001189429"/>
    </source>
</evidence>